<feature type="coiled-coil region" evidence="14">
    <location>
        <begin position="112"/>
        <end position="139"/>
    </location>
</feature>
<dbReference type="Proteomes" id="UP000245423">
    <property type="component" value="Chromosome 1"/>
</dbReference>
<feature type="domain" description="Histidine kinase" evidence="16">
    <location>
        <begin position="139"/>
        <end position="269"/>
    </location>
</feature>
<organism evidence="17 18">
    <name type="scientific">[Clostridium] ultunense Esp</name>
    <dbReference type="NCBI Taxonomy" id="1288971"/>
    <lineage>
        <taxon>Bacteria</taxon>
        <taxon>Bacillati</taxon>
        <taxon>Bacillota</taxon>
        <taxon>Tissierellia</taxon>
        <taxon>Tissierellales</taxon>
        <taxon>Tepidimicrobiaceae</taxon>
        <taxon>Schnuerera</taxon>
    </lineage>
</organism>
<keyword evidence="7 15" id="KW-0812">Transmembrane</keyword>
<evidence type="ECO:0000256" key="12">
    <source>
        <dbReference type="ARBA" id="ARBA00023012"/>
    </source>
</evidence>
<dbReference type="InterPro" id="IPR036097">
    <property type="entry name" value="HisK_dim/P_sf"/>
</dbReference>
<evidence type="ECO:0000256" key="14">
    <source>
        <dbReference type="SAM" id="Coils"/>
    </source>
</evidence>
<dbReference type="PANTHER" id="PTHR45528">
    <property type="entry name" value="SENSOR HISTIDINE KINASE CPXA"/>
    <property type="match status" value="1"/>
</dbReference>
<dbReference type="EC" id="2.7.13.3" evidence="3"/>
<dbReference type="InterPro" id="IPR003661">
    <property type="entry name" value="HisK_dim/P_dom"/>
</dbReference>
<keyword evidence="14" id="KW-0175">Coiled coil</keyword>
<keyword evidence="18" id="KW-1185">Reference proteome</keyword>
<evidence type="ECO:0000313" key="18">
    <source>
        <dbReference type="Proteomes" id="UP000245423"/>
    </source>
</evidence>
<keyword evidence="4" id="KW-1003">Cell membrane</keyword>
<keyword evidence="6" id="KW-0808">Transferase</keyword>
<dbReference type="GO" id="GO:0005886">
    <property type="term" value="C:plasma membrane"/>
    <property type="evidence" value="ECO:0007669"/>
    <property type="project" value="UniProtKB-SubCell"/>
</dbReference>
<evidence type="ECO:0000256" key="13">
    <source>
        <dbReference type="ARBA" id="ARBA00023136"/>
    </source>
</evidence>
<name>A0A1M4PKP5_9FIRM</name>
<dbReference type="CDD" id="cd00082">
    <property type="entry name" value="HisKA"/>
    <property type="match status" value="1"/>
</dbReference>
<keyword evidence="10" id="KW-0067">ATP-binding</keyword>
<evidence type="ECO:0000256" key="9">
    <source>
        <dbReference type="ARBA" id="ARBA00022777"/>
    </source>
</evidence>
<evidence type="ECO:0000256" key="8">
    <source>
        <dbReference type="ARBA" id="ARBA00022741"/>
    </source>
</evidence>
<evidence type="ECO:0000256" key="2">
    <source>
        <dbReference type="ARBA" id="ARBA00004651"/>
    </source>
</evidence>
<comment type="catalytic activity">
    <reaction evidence="1">
        <text>ATP + protein L-histidine = ADP + protein N-phospho-L-histidine.</text>
        <dbReference type="EC" id="2.7.13.3"/>
    </reaction>
</comment>
<comment type="subcellular location">
    <subcellularLocation>
        <location evidence="2">Cell membrane</location>
        <topology evidence="2">Multi-pass membrane protein</topology>
    </subcellularLocation>
</comment>
<dbReference type="Gene3D" id="1.10.287.130">
    <property type="match status" value="1"/>
</dbReference>
<evidence type="ECO:0000256" key="6">
    <source>
        <dbReference type="ARBA" id="ARBA00022679"/>
    </source>
</evidence>
<keyword evidence="11 15" id="KW-1133">Transmembrane helix</keyword>
<dbReference type="InterPro" id="IPR005467">
    <property type="entry name" value="His_kinase_dom"/>
</dbReference>
<dbReference type="SMART" id="SM00388">
    <property type="entry name" value="HisKA"/>
    <property type="match status" value="1"/>
</dbReference>
<sequence length="296" mass="33684">MEKRIYFNLAMVATITAIITASIIAFLFYDLYSGDINQGYVDLTSRFLSILPVTVGVLVFILISLYLVANILTSKIIKPISIATQSIENILSGEEMEDVEVYDELIPFIKAIQIQKMEIENYILKLKEAEKSRRDFTANVSHELKTPLTSINGFAEMLSTGQINIEDTVKFANIIHKEGTRLLDLIDSIIHLSHIEDEIENKTMEITNISDIAKEVVSQLEIRAKNRGLSLNLAAGNIFIHGNKRMIKDLLYNLIDNAIKYNKPNGKIECVIRGNRWSLHNQSKRHWNRHLARRTG</sequence>
<keyword evidence="5" id="KW-0597">Phosphoprotein</keyword>
<gene>
    <name evidence="17" type="ORF">CUESP1_0632</name>
</gene>
<feature type="transmembrane region" description="Helical" evidence="15">
    <location>
        <begin position="49"/>
        <end position="69"/>
    </location>
</feature>
<evidence type="ECO:0000256" key="7">
    <source>
        <dbReference type="ARBA" id="ARBA00022692"/>
    </source>
</evidence>
<protein>
    <recommendedName>
        <fullName evidence="3">histidine kinase</fullName>
        <ecNumber evidence="3">2.7.13.3</ecNumber>
    </recommendedName>
</protein>
<keyword evidence="13 15" id="KW-0472">Membrane</keyword>
<dbReference type="GO" id="GO:0000155">
    <property type="term" value="F:phosphorelay sensor kinase activity"/>
    <property type="evidence" value="ECO:0007669"/>
    <property type="project" value="InterPro"/>
</dbReference>
<evidence type="ECO:0000313" key="17">
    <source>
        <dbReference type="EMBL" id="SHD76016.1"/>
    </source>
</evidence>
<dbReference type="SUPFAM" id="SSF55874">
    <property type="entry name" value="ATPase domain of HSP90 chaperone/DNA topoisomerase II/histidine kinase"/>
    <property type="match status" value="1"/>
</dbReference>
<dbReference type="Gene3D" id="3.30.565.10">
    <property type="entry name" value="Histidine kinase-like ATPase, C-terminal domain"/>
    <property type="match status" value="1"/>
</dbReference>
<evidence type="ECO:0000256" key="1">
    <source>
        <dbReference type="ARBA" id="ARBA00000085"/>
    </source>
</evidence>
<dbReference type="Pfam" id="PF00512">
    <property type="entry name" value="HisKA"/>
    <property type="match status" value="1"/>
</dbReference>
<dbReference type="InterPro" id="IPR050398">
    <property type="entry name" value="HssS/ArlS-like"/>
</dbReference>
<proteinExistence type="predicted"/>
<keyword evidence="9" id="KW-0418">Kinase</keyword>
<dbReference type="InterPro" id="IPR036890">
    <property type="entry name" value="HATPase_C_sf"/>
</dbReference>
<dbReference type="SUPFAM" id="SSF47384">
    <property type="entry name" value="Homodimeric domain of signal transducing histidine kinase"/>
    <property type="match status" value="1"/>
</dbReference>
<evidence type="ECO:0000256" key="10">
    <source>
        <dbReference type="ARBA" id="ARBA00022840"/>
    </source>
</evidence>
<keyword evidence="12" id="KW-0902">Two-component regulatory system</keyword>
<accession>A0A1M4PKP5</accession>
<dbReference type="GO" id="GO:0005524">
    <property type="term" value="F:ATP binding"/>
    <property type="evidence" value="ECO:0007669"/>
    <property type="project" value="UniProtKB-KW"/>
</dbReference>
<dbReference type="PANTHER" id="PTHR45528:SF1">
    <property type="entry name" value="SENSOR HISTIDINE KINASE CPXA"/>
    <property type="match status" value="1"/>
</dbReference>
<evidence type="ECO:0000256" key="5">
    <source>
        <dbReference type="ARBA" id="ARBA00022553"/>
    </source>
</evidence>
<dbReference type="PROSITE" id="PS50109">
    <property type="entry name" value="HIS_KIN"/>
    <property type="match status" value="1"/>
</dbReference>
<dbReference type="RefSeq" id="WP_109840456.1">
    <property type="nucleotide sequence ID" value="NZ_LT669839.1"/>
</dbReference>
<feature type="transmembrane region" description="Helical" evidence="15">
    <location>
        <begin position="7"/>
        <end position="29"/>
    </location>
</feature>
<evidence type="ECO:0000256" key="4">
    <source>
        <dbReference type="ARBA" id="ARBA00022475"/>
    </source>
</evidence>
<evidence type="ECO:0000256" key="11">
    <source>
        <dbReference type="ARBA" id="ARBA00022989"/>
    </source>
</evidence>
<evidence type="ECO:0000256" key="15">
    <source>
        <dbReference type="SAM" id="Phobius"/>
    </source>
</evidence>
<dbReference type="OrthoDB" id="9813151at2"/>
<dbReference type="EMBL" id="LT669839">
    <property type="protein sequence ID" value="SHD76016.1"/>
    <property type="molecule type" value="Genomic_DNA"/>
</dbReference>
<evidence type="ECO:0000259" key="16">
    <source>
        <dbReference type="PROSITE" id="PS50109"/>
    </source>
</evidence>
<keyword evidence="8" id="KW-0547">Nucleotide-binding</keyword>
<evidence type="ECO:0000256" key="3">
    <source>
        <dbReference type="ARBA" id="ARBA00012438"/>
    </source>
</evidence>
<reference evidence="17 18" key="1">
    <citation type="submission" date="2016-11" db="EMBL/GenBank/DDBJ databases">
        <authorList>
            <person name="Manzoor S."/>
        </authorList>
    </citation>
    <scope>NUCLEOTIDE SEQUENCE [LARGE SCALE GENOMIC DNA]</scope>
    <source>
        <strain evidence="17">Clostridium ultunense strain Esp</strain>
    </source>
</reference>
<dbReference type="AlphaFoldDB" id="A0A1M4PKP5"/>
<dbReference type="FunFam" id="1.10.287.130:FF:000001">
    <property type="entry name" value="Two-component sensor histidine kinase"/>
    <property type="match status" value="1"/>
</dbReference>